<evidence type="ECO:0000313" key="3">
    <source>
        <dbReference type="Proteomes" id="UP001327560"/>
    </source>
</evidence>
<feature type="compositionally biased region" description="Basic and acidic residues" evidence="1">
    <location>
        <begin position="12"/>
        <end position="58"/>
    </location>
</feature>
<dbReference type="AlphaFoldDB" id="A0AAQ3JYZ4"/>
<protein>
    <submittedName>
        <fullName evidence="2">Uncharacterized protein</fullName>
    </submittedName>
</protein>
<feature type="region of interest" description="Disordered" evidence="1">
    <location>
        <begin position="279"/>
        <end position="298"/>
    </location>
</feature>
<evidence type="ECO:0000313" key="2">
    <source>
        <dbReference type="EMBL" id="WOK98727.1"/>
    </source>
</evidence>
<dbReference type="Proteomes" id="UP001327560">
    <property type="component" value="Chromosome 2"/>
</dbReference>
<evidence type="ECO:0000256" key="1">
    <source>
        <dbReference type="SAM" id="MobiDB-lite"/>
    </source>
</evidence>
<name>A0AAQ3JYZ4_9LILI</name>
<organism evidence="2 3">
    <name type="scientific">Canna indica</name>
    <name type="common">Indian-shot</name>
    <dbReference type="NCBI Taxonomy" id="4628"/>
    <lineage>
        <taxon>Eukaryota</taxon>
        <taxon>Viridiplantae</taxon>
        <taxon>Streptophyta</taxon>
        <taxon>Embryophyta</taxon>
        <taxon>Tracheophyta</taxon>
        <taxon>Spermatophyta</taxon>
        <taxon>Magnoliopsida</taxon>
        <taxon>Liliopsida</taxon>
        <taxon>Zingiberales</taxon>
        <taxon>Cannaceae</taxon>
        <taxon>Canna</taxon>
    </lineage>
</organism>
<accession>A0AAQ3JYZ4</accession>
<feature type="compositionally biased region" description="Polar residues" evidence="1">
    <location>
        <begin position="1"/>
        <end position="11"/>
    </location>
</feature>
<sequence>MDESRSLATSPSKKEPLYLKPKKTPDRLEESVQNSKGEERSLRNDTSKEGSFKSRDLNTEGVASTWASLFRRSDPDSNWRDSKEISEKINKIQNGAKGRIGIEESDLVEARMGSELILYEVNKEIDSIIDMMGERNVTQMGKKKLELQTKEMIIDMDTYPIKWRDITDEMRDEIIKRMEFKAKKEERSKEDKHVEVEEINELDKLAEKLSASFQKILENKNAKEDFLEEGYCPETEREKKKENLKNRRWSGNSGKLFNIPMEYKGNKIKKRRVSKECGALKGDEDPSEVENRVVNITE</sequence>
<feature type="region of interest" description="Disordered" evidence="1">
    <location>
        <begin position="1"/>
        <end position="58"/>
    </location>
</feature>
<proteinExistence type="predicted"/>
<gene>
    <name evidence="2" type="ORF">Cni_G07439</name>
</gene>
<keyword evidence="3" id="KW-1185">Reference proteome</keyword>
<dbReference type="EMBL" id="CP136891">
    <property type="protein sequence ID" value="WOK98727.1"/>
    <property type="molecule type" value="Genomic_DNA"/>
</dbReference>
<reference evidence="2 3" key="1">
    <citation type="submission" date="2023-10" db="EMBL/GenBank/DDBJ databases">
        <title>Chromosome-scale genome assembly provides insights into flower coloration mechanisms of Canna indica.</title>
        <authorList>
            <person name="Li C."/>
        </authorList>
    </citation>
    <scope>NUCLEOTIDE SEQUENCE [LARGE SCALE GENOMIC DNA]</scope>
    <source>
        <tissue evidence="2">Flower</tissue>
    </source>
</reference>